<accession>A0A7J6WNY4</accession>
<organism evidence="1 2">
    <name type="scientific">Thalictrum thalictroides</name>
    <name type="common">Rue-anemone</name>
    <name type="synonym">Anemone thalictroides</name>
    <dbReference type="NCBI Taxonomy" id="46969"/>
    <lineage>
        <taxon>Eukaryota</taxon>
        <taxon>Viridiplantae</taxon>
        <taxon>Streptophyta</taxon>
        <taxon>Embryophyta</taxon>
        <taxon>Tracheophyta</taxon>
        <taxon>Spermatophyta</taxon>
        <taxon>Magnoliopsida</taxon>
        <taxon>Ranunculales</taxon>
        <taxon>Ranunculaceae</taxon>
        <taxon>Thalictroideae</taxon>
        <taxon>Thalictrum</taxon>
    </lineage>
</organism>
<dbReference type="Proteomes" id="UP000554482">
    <property type="component" value="Unassembled WGS sequence"/>
</dbReference>
<gene>
    <name evidence="1" type="ORF">FRX31_012249</name>
</gene>
<evidence type="ECO:0000313" key="2">
    <source>
        <dbReference type="Proteomes" id="UP000554482"/>
    </source>
</evidence>
<sequence>MEFEPLNIENDTIDFDMGFEDDDGIDIEHPVDDDEMHEALKFVDEGAKSIDIYNVAVRALQDAARKVALAKMNSGKLPLANGSSREDGVTDGMHSNDGHQCALVQHQSPDEKEKKMDDLSYELDRANRKCEVYRANLLSILKDIEEQKLQLNVKVQNIKLGMKD</sequence>
<comment type="caution">
    <text evidence="1">The sequence shown here is derived from an EMBL/GenBank/DDBJ whole genome shotgun (WGS) entry which is preliminary data.</text>
</comment>
<keyword evidence="2" id="KW-1185">Reference proteome</keyword>
<dbReference type="EMBL" id="JABWDY010013646">
    <property type="protein sequence ID" value="KAF5198165.1"/>
    <property type="molecule type" value="Genomic_DNA"/>
</dbReference>
<reference evidence="1 2" key="1">
    <citation type="submission" date="2020-06" db="EMBL/GenBank/DDBJ databases">
        <title>Transcriptomic and genomic resources for Thalictrum thalictroides and T. hernandezii: Facilitating candidate gene discovery in an emerging model plant lineage.</title>
        <authorList>
            <person name="Arias T."/>
            <person name="Riano-Pachon D.M."/>
            <person name="Di Stilio V.S."/>
        </authorList>
    </citation>
    <scope>NUCLEOTIDE SEQUENCE [LARGE SCALE GENOMIC DNA]</scope>
    <source>
        <strain evidence="2">cv. WT478/WT964</strain>
        <tissue evidence="1">Leaves</tissue>
    </source>
</reference>
<proteinExistence type="predicted"/>
<dbReference type="AlphaFoldDB" id="A0A7J6WNY4"/>
<protein>
    <submittedName>
        <fullName evidence="1">Far1-related sequence</fullName>
    </submittedName>
</protein>
<dbReference type="OrthoDB" id="1927586at2759"/>
<evidence type="ECO:0000313" key="1">
    <source>
        <dbReference type="EMBL" id="KAF5198165.1"/>
    </source>
</evidence>
<name>A0A7J6WNY4_THATH</name>